<dbReference type="PROSITE" id="PS51031">
    <property type="entry name" value="BESS"/>
    <property type="match status" value="1"/>
</dbReference>
<comment type="caution">
    <text evidence="3">The sequence shown here is derived from an EMBL/GenBank/DDBJ whole genome shotgun (WGS) entry which is preliminary data.</text>
</comment>
<dbReference type="InterPro" id="IPR004210">
    <property type="entry name" value="BESS_motif"/>
</dbReference>
<name>A0AAV6ZU54_ENGPU</name>
<dbReference type="GO" id="GO:0003677">
    <property type="term" value="F:DNA binding"/>
    <property type="evidence" value="ECO:0007669"/>
    <property type="project" value="InterPro"/>
</dbReference>
<dbReference type="Proteomes" id="UP000824782">
    <property type="component" value="Unassembled WGS sequence"/>
</dbReference>
<keyword evidence="5" id="KW-1185">Reference proteome</keyword>
<dbReference type="Pfam" id="PF02944">
    <property type="entry name" value="BESS"/>
    <property type="match status" value="1"/>
</dbReference>
<protein>
    <recommendedName>
        <fullName evidence="2">BESS domain-containing protein</fullName>
    </recommendedName>
</protein>
<evidence type="ECO:0000313" key="5">
    <source>
        <dbReference type="Proteomes" id="UP000824782"/>
    </source>
</evidence>
<evidence type="ECO:0000313" key="4">
    <source>
        <dbReference type="EMBL" id="KAG8551115.1"/>
    </source>
</evidence>
<dbReference type="AlphaFoldDB" id="A0AAV6ZU54"/>
<sequence length="86" mass="9919">MEDLVLLEVLEQLRKRRGDTPEVAFMRSLVPELKKVPPEERANCKAAIFAILQIFQKKDYPHKNEIALILNKQLELLPQPGTYHPG</sequence>
<reference evidence="3" key="1">
    <citation type="thesis" date="2020" institute="ProQuest LLC" country="789 East Eisenhower Parkway, Ann Arbor, MI, USA">
        <title>Comparative Genomics and Chromosome Evolution.</title>
        <authorList>
            <person name="Mudd A.B."/>
        </authorList>
    </citation>
    <scope>NUCLEOTIDE SEQUENCE</scope>
    <source>
        <strain evidence="3">237g6f4</strain>
        <tissue evidence="3">Blood</tissue>
    </source>
</reference>
<keyword evidence="1" id="KW-0539">Nucleus</keyword>
<evidence type="ECO:0000313" key="3">
    <source>
        <dbReference type="EMBL" id="KAG8551099.1"/>
    </source>
</evidence>
<organism evidence="3 5">
    <name type="scientific">Engystomops pustulosus</name>
    <name type="common">Tungara frog</name>
    <name type="synonym">Physalaemus pustulosus</name>
    <dbReference type="NCBI Taxonomy" id="76066"/>
    <lineage>
        <taxon>Eukaryota</taxon>
        <taxon>Metazoa</taxon>
        <taxon>Chordata</taxon>
        <taxon>Craniata</taxon>
        <taxon>Vertebrata</taxon>
        <taxon>Euteleostomi</taxon>
        <taxon>Amphibia</taxon>
        <taxon>Batrachia</taxon>
        <taxon>Anura</taxon>
        <taxon>Neobatrachia</taxon>
        <taxon>Hyloidea</taxon>
        <taxon>Leptodactylidae</taxon>
        <taxon>Leiuperinae</taxon>
        <taxon>Engystomops</taxon>
    </lineage>
</organism>
<accession>A0AAV6ZU54</accession>
<proteinExistence type="predicted"/>
<dbReference type="EMBL" id="WNYA01000012">
    <property type="protein sequence ID" value="KAG8551115.1"/>
    <property type="molecule type" value="Genomic_DNA"/>
</dbReference>
<evidence type="ECO:0000256" key="1">
    <source>
        <dbReference type="PROSITE-ProRule" id="PRU00371"/>
    </source>
</evidence>
<dbReference type="EMBL" id="WNYA01000012">
    <property type="protein sequence ID" value="KAG8551099.1"/>
    <property type="molecule type" value="Genomic_DNA"/>
</dbReference>
<comment type="subcellular location">
    <subcellularLocation>
        <location evidence="1">Nucleus</location>
    </subcellularLocation>
</comment>
<evidence type="ECO:0000259" key="2">
    <source>
        <dbReference type="PROSITE" id="PS51031"/>
    </source>
</evidence>
<gene>
    <name evidence="3" type="ORF">GDO81_018462</name>
    <name evidence="4" type="ORF">GDO81_018478</name>
</gene>
<dbReference type="GO" id="GO:0005634">
    <property type="term" value="C:nucleus"/>
    <property type="evidence" value="ECO:0007669"/>
    <property type="project" value="UniProtKB-SubCell"/>
</dbReference>
<feature type="domain" description="BESS" evidence="2">
    <location>
        <begin position="19"/>
        <end position="58"/>
    </location>
</feature>